<evidence type="ECO:0000313" key="2">
    <source>
        <dbReference type="Proteomes" id="UP000014062"/>
    </source>
</evidence>
<dbReference type="Proteomes" id="UP000014062">
    <property type="component" value="Chromosome"/>
</dbReference>
<accession>A0A7U9HDI4</accession>
<evidence type="ECO:0000313" key="1">
    <source>
        <dbReference type="EMBL" id="EOY48746.1"/>
    </source>
</evidence>
<reference evidence="2" key="1">
    <citation type="journal article" date="2013" name="Genome Biol. Evol.">
        <title>The genome sequence of Streptomyces lividans 66 reveals a novel tRNA-dependent peptide biosynthetic system within a metal-related genomic island.</title>
        <authorList>
            <person name="Cruz-Morales P."/>
            <person name="Vijgenboom E."/>
            <person name="Iruegas-Bocardo F."/>
            <person name="Girard G."/>
            <person name="Yanez-Guerra L.A."/>
            <person name="Ramos-Aboites H.E."/>
            <person name="Pernodet J.L."/>
            <person name="Anne J."/>
            <person name="van Wezel G.P."/>
            <person name="Barona-Gomez F."/>
        </authorList>
    </citation>
    <scope>NUCLEOTIDE SEQUENCE [LARGE SCALE GENOMIC DNA]</scope>
    <source>
        <strain evidence="2">1326</strain>
    </source>
</reference>
<protein>
    <submittedName>
        <fullName evidence="1">Uncharacterized protein</fullName>
    </submittedName>
</protein>
<sequence>MRTGRRPDQRQELAHCVLPLRIPVCPGVSATVGAHTCRDRASR</sequence>
<name>A0A7U9HDI4_STRLI</name>
<gene>
    <name evidence="1" type="ORF">SLI_4035</name>
</gene>
<proteinExistence type="predicted"/>
<dbReference type="EMBL" id="CM001889">
    <property type="protein sequence ID" value="EOY48746.1"/>
    <property type="molecule type" value="Genomic_DNA"/>
</dbReference>
<dbReference type="AlphaFoldDB" id="A0A7U9HDI4"/>
<organism evidence="1 2">
    <name type="scientific">Streptomyces lividans 1326</name>
    <dbReference type="NCBI Taxonomy" id="1200984"/>
    <lineage>
        <taxon>Bacteria</taxon>
        <taxon>Bacillati</taxon>
        <taxon>Actinomycetota</taxon>
        <taxon>Actinomycetes</taxon>
        <taxon>Kitasatosporales</taxon>
        <taxon>Streptomycetaceae</taxon>
        <taxon>Streptomyces</taxon>
    </lineage>
</organism>